<feature type="transmembrane region" description="Helical" evidence="1">
    <location>
        <begin position="91"/>
        <end position="115"/>
    </location>
</feature>
<evidence type="ECO:0000256" key="1">
    <source>
        <dbReference type="SAM" id="Phobius"/>
    </source>
</evidence>
<accession>A0ABW7DKS8</accession>
<protein>
    <submittedName>
        <fullName evidence="2">Uncharacterized protein</fullName>
    </submittedName>
</protein>
<keyword evidence="1" id="KW-0472">Membrane</keyword>
<keyword evidence="1" id="KW-1133">Transmembrane helix</keyword>
<organism evidence="2 3">
    <name type="scientific">Megasphaera hexanoica</name>
    <dbReference type="NCBI Taxonomy" id="1675036"/>
    <lineage>
        <taxon>Bacteria</taxon>
        <taxon>Bacillati</taxon>
        <taxon>Bacillota</taxon>
        <taxon>Negativicutes</taxon>
        <taxon>Veillonellales</taxon>
        <taxon>Veillonellaceae</taxon>
        <taxon>Megasphaera</taxon>
    </lineage>
</organism>
<sequence>MSKNIAKARIAYDGPALEQGTIDVRELAPSLLAFADLVDNVNKVLGGEQKIQVLLNQDSIQKGSFDITTILQYSLIQQVQLFVSTADQNGLSSIMTVLGWGAIGEGIVAGIFTFIKKIQGRKIKAVEEQGNKVTVTLSDGKTIVTSQNTFNVYLNINCRQSIDRVLAPLQTEGIDTFELRDPKQSTNKQAIESIDKTDVPYFKAPPANSAENIETFPEQEMTVKITSVTFEKGNKWKLTDGNNTFWATIKDEKFLDDVDKGNIAFKNGDMLRIRYHIQQIQKGKTLSTEYTVTKILEVKERPEQIKLDI</sequence>
<name>A0ABW7DKS8_9FIRM</name>
<reference evidence="2 3" key="1">
    <citation type="submission" date="2024-10" db="EMBL/GenBank/DDBJ databases">
        <authorList>
            <person name="Sang B.-I."/>
            <person name="Prabhaharan D."/>
        </authorList>
    </citation>
    <scope>NUCLEOTIDE SEQUENCE [LARGE SCALE GENOMIC DNA]</scope>
    <source>
        <strain evidence="2 3">MH</strain>
    </source>
</reference>
<dbReference type="Proteomes" id="UP001605989">
    <property type="component" value="Unassembled WGS sequence"/>
</dbReference>
<keyword evidence="1" id="KW-0812">Transmembrane</keyword>
<evidence type="ECO:0000313" key="2">
    <source>
        <dbReference type="EMBL" id="MFG6271602.1"/>
    </source>
</evidence>
<keyword evidence="3" id="KW-1185">Reference proteome</keyword>
<dbReference type="RefSeq" id="WP_113855876.1">
    <property type="nucleotide sequence ID" value="NZ_CP011940.1"/>
</dbReference>
<dbReference type="EMBL" id="JBIEKR010000001">
    <property type="protein sequence ID" value="MFG6271602.1"/>
    <property type="molecule type" value="Genomic_DNA"/>
</dbReference>
<comment type="caution">
    <text evidence="2">The sequence shown here is derived from an EMBL/GenBank/DDBJ whole genome shotgun (WGS) entry which is preliminary data.</text>
</comment>
<proteinExistence type="predicted"/>
<evidence type="ECO:0000313" key="3">
    <source>
        <dbReference type="Proteomes" id="UP001605989"/>
    </source>
</evidence>
<gene>
    <name evidence="2" type="ORF">ACGTZG_00180</name>
</gene>